<dbReference type="RefSeq" id="WP_301136477.1">
    <property type="nucleotide sequence ID" value="NZ_JAUHTQ010000001.1"/>
</dbReference>
<name>A0ABT8GLU8_9BACL</name>
<comment type="caution">
    <text evidence="1">The sequence shown here is derived from an EMBL/GenBank/DDBJ whole genome shotgun (WGS) entry which is preliminary data.</text>
</comment>
<dbReference type="GO" id="GO:0016853">
    <property type="term" value="F:isomerase activity"/>
    <property type="evidence" value="ECO:0007669"/>
    <property type="project" value="UniProtKB-KW"/>
</dbReference>
<accession>A0ABT8GLU8</accession>
<keyword evidence="2" id="KW-1185">Reference proteome</keyword>
<organism evidence="1 2">
    <name type="scientific">Ureibacillus aquaedulcis</name>
    <dbReference type="NCBI Taxonomy" id="3058421"/>
    <lineage>
        <taxon>Bacteria</taxon>
        <taxon>Bacillati</taxon>
        <taxon>Bacillota</taxon>
        <taxon>Bacilli</taxon>
        <taxon>Bacillales</taxon>
        <taxon>Caryophanaceae</taxon>
        <taxon>Ureibacillus</taxon>
    </lineage>
</organism>
<evidence type="ECO:0000313" key="2">
    <source>
        <dbReference type="Proteomes" id="UP001172743"/>
    </source>
</evidence>
<protein>
    <submittedName>
        <fullName evidence="1">Peptidyl-prolyl cis-trans isomerase</fullName>
    </submittedName>
</protein>
<sequence length="167" mass="19108">MESIIPVKGAVKYRITLDPTVWIFDDRRIDLNTYFLEKPEAEDEDLKYLLNTGRHWSREIMEGAVYPPTLKTERKFDRQGMKTGTFGMEIKHFLKNAEIEDDAKQVVFELMNGQEVAMSVEEANTVIFKYSQDGKPINDGGPVHLLFADGSNVDNPIKNIAAIRVDR</sequence>
<dbReference type="Proteomes" id="UP001172743">
    <property type="component" value="Unassembled WGS sequence"/>
</dbReference>
<gene>
    <name evidence="1" type="ORF">QYB95_02415</name>
</gene>
<reference evidence="1" key="1">
    <citation type="submission" date="2023-07" db="EMBL/GenBank/DDBJ databases">
        <title>Ureibacillus sp. isolated from freshwater well.</title>
        <authorList>
            <person name="Kirdat K."/>
            <person name="Bhatt A."/>
            <person name="Teware R."/>
            <person name="Bhavsar Y."/>
            <person name="Yadav A."/>
        </authorList>
    </citation>
    <scope>NUCLEOTIDE SEQUENCE</scope>
    <source>
        <strain evidence="1">BA0131</strain>
    </source>
</reference>
<proteinExistence type="predicted"/>
<keyword evidence="1" id="KW-0413">Isomerase</keyword>
<dbReference type="EMBL" id="JAUHTQ010000001">
    <property type="protein sequence ID" value="MDN4492385.1"/>
    <property type="molecule type" value="Genomic_DNA"/>
</dbReference>
<evidence type="ECO:0000313" key="1">
    <source>
        <dbReference type="EMBL" id="MDN4492385.1"/>
    </source>
</evidence>